<name>A0A3L8DE72_OOCBI</name>
<dbReference type="OrthoDB" id="6433810at2759"/>
<dbReference type="EMBL" id="QOIP01000009">
    <property type="protein sequence ID" value="RLU18777.1"/>
    <property type="molecule type" value="Genomic_DNA"/>
</dbReference>
<dbReference type="Proteomes" id="UP000279307">
    <property type="component" value="Chromosome 9"/>
</dbReference>
<accession>A0A3L8DE72</accession>
<protein>
    <submittedName>
        <fullName evidence="1">Uncharacterized protein</fullName>
    </submittedName>
</protein>
<organism evidence="1">
    <name type="scientific">Ooceraea biroi</name>
    <name type="common">Clonal raider ant</name>
    <name type="synonym">Cerapachys biroi</name>
    <dbReference type="NCBI Taxonomy" id="2015173"/>
    <lineage>
        <taxon>Eukaryota</taxon>
        <taxon>Metazoa</taxon>
        <taxon>Ecdysozoa</taxon>
        <taxon>Arthropoda</taxon>
        <taxon>Hexapoda</taxon>
        <taxon>Insecta</taxon>
        <taxon>Pterygota</taxon>
        <taxon>Neoptera</taxon>
        <taxon>Endopterygota</taxon>
        <taxon>Hymenoptera</taxon>
        <taxon>Apocrita</taxon>
        <taxon>Aculeata</taxon>
        <taxon>Formicoidea</taxon>
        <taxon>Formicidae</taxon>
        <taxon>Dorylinae</taxon>
        <taxon>Ooceraea</taxon>
    </lineage>
</organism>
<sequence length="124" mass="13955">MFRYANFASSNRDAMSSLGDATSPMNMFSLDWSLGFLPDRYRGSERNGYADAGGSSFPYHFAAKDLFLDHNFRAYALFVEIYASSARPRIENPRSIKKSSKLQSSYEGGAQTFSATFYRPRIGD</sequence>
<proteinExistence type="predicted"/>
<dbReference type="AlphaFoldDB" id="A0A3L8DE72"/>
<reference evidence="1" key="1">
    <citation type="journal article" date="2018" name="Genome Res.">
        <title>The genomic architecture and molecular evolution of ant odorant receptors.</title>
        <authorList>
            <person name="McKenzie S.K."/>
            <person name="Kronauer D.J.C."/>
        </authorList>
    </citation>
    <scope>NUCLEOTIDE SEQUENCE [LARGE SCALE GENOMIC DNA]</scope>
    <source>
        <strain evidence="1">Clonal line C1</strain>
    </source>
</reference>
<comment type="caution">
    <text evidence="1">The sequence shown here is derived from an EMBL/GenBank/DDBJ whole genome shotgun (WGS) entry which is preliminary data.</text>
</comment>
<gene>
    <name evidence="1" type="ORF">DMN91_009134</name>
</gene>
<evidence type="ECO:0000313" key="1">
    <source>
        <dbReference type="EMBL" id="RLU18777.1"/>
    </source>
</evidence>
<reference evidence="1" key="2">
    <citation type="submission" date="2018-07" db="EMBL/GenBank/DDBJ databases">
        <authorList>
            <person name="Mckenzie S.K."/>
            <person name="Kronauer D.J.C."/>
        </authorList>
    </citation>
    <scope>NUCLEOTIDE SEQUENCE</scope>
    <source>
        <strain evidence="1">Clonal line C1</strain>
    </source>
</reference>